<dbReference type="RefSeq" id="XP_002292605.1">
    <property type="nucleotide sequence ID" value="XM_002292569.1"/>
</dbReference>
<evidence type="ECO:0000313" key="3">
    <source>
        <dbReference type="Proteomes" id="UP000001449"/>
    </source>
</evidence>
<gene>
    <name evidence="2" type="ORF">THAPSDRAFT_8336</name>
</gene>
<dbReference type="InParanoid" id="B8C972"/>
<evidence type="ECO:0000313" key="2">
    <source>
        <dbReference type="EMBL" id="EED89801.1"/>
    </source>
</evidence>
<dbReference type="PaxDb" id="35128-Thaps8336"/>
<dbReference type="EMBL" id="CM000646">
    <property type="protein sequence ID" value="EED89801.1"/>
    <property type="molecule type" value="Genomic_DNA"/>
</dbReference>
<feature type="region of interest" description="Disordered" evidence="1">
    <location>
        <begin position="283"/>
        <end position="311"/>
    </location>
</feature>
<sequence length="492" mass="55331">MMMRLASHARRATWTPHTPSPPPSVESSFQLVGSTRHQSFKAFAKRNDAGASVGSKSVGGPQNRGSASADAAPANSAANSSRSSNDVRGGAFSNMITKRTTKQSSRPSIAAQFPSHDDPTGIDRNRRGPTNAVNPPWQPRQNQQRRDGPDEWSGQQHNTGFNPNHRSNDFSQQRSNTPNTIENHGVLLPHLTIIIQLVWRGTIQTVMVKEIVAVGHTLITEGATFATIVTTTIYLLVPSNYKNTSSNTPSEGQSLEQVLRANAQQRKQDMVERYKNAGERVPFNIDEYGNSTGGSNLRSSWRNAGRNNHSYNNQYQEQHYNQQQSQEDAQRQRVYQRNQWNRNSQIEHQSYQKEQHQRFGQRQQPDPIAQHLQNSQQPFGNGNRQRGRGGGRKRQRRNQRRNPLPASAPTSVRLPSTPLTLVDLSLLLRVRKRTIVRTLRSLGEPIAYTTANQDSFKIDPELMEYICVDLGIEPLKTEKKESGLEEAERRAL</sequence>
<dbReference type="Proteomes" id="UP000001449">
    <property type="component" value="Chromosome 10"/>
</dbReference>
<dbReference type="GeneID" id="7451073"/>
<feature type="compositionally biased region" description="Polar residues" evidence="1">
    <location>
        <begin position="289"/>
        <end position="306"/>
    </location>
</feature>
<dbReference type="AlphaFoldDB" id="B8C972"/>
<feature type="compositionally biased region" description="Low complexity" evidence="1">
    <location>
        <begin position="49"/>
        <end position="84"/>
    </location>
</feature>
<proteinExistence type="predicted"/>
<feature type="region of interest" description="Disordered" evidence="1">
    <location>
        <begin position="372"/>
        <end position="414"/>
    </location>
</feature>
<protein>
    <submittedName>
        <fullName evidence="2">Uncharacterized protein</fullName>
    </submittedName>
</protein>
<dbReference type="HOGENOM" id="CLU_555053_0_0_1"/>
<accession>B8C972</accession>
<feature type="compositionally biased region" description="Basic and acidic residues" evidence="1">
    <location>
        <begin position="115"/>
        <end position="126"/>
    </location>
</feature>
<feature type="compositionally biased region" description="Polar residues" evidence="1">
    <location>
        <begin position="94"/>
        <end position="107"/>
    </location>
</feature>
<keyword evidence="3" id="KW-1185">Reference proteome</keyword>
<feature type="non-terminal residue" evidence="2">
    <location>
        <position position="492"/>
    </location>
</feature>
<reference evidence="2 3" key="1">
    <citation type="journal article" date="2004" name="Science">
        <title>The genome of the diatom Thalassiosira pseudonana: ecology, evolution, and metabolism.</title>
        <authorList>
            <person name="Armbrust E.V."/>
            <person name="Berges J.A."/>
            <person name="Bowler C."/>
            <person name="Green B.R."/>
            <person name="Martinez D."/>
            <person name="Putnam N.H."/>
            <person name="Zhou S."/>
            <person name="Allen A.E."/>
            <person name="Apt K.E."/>
            <person name="Bechner M."/>
            <person name="Brzezinski M.A."/>
            <person name="Chaal B.K."/>
            <person name="Chiovitti A."/>
            <person name="Davis A.K."/>
            <person name="Demarest M.S."/>
            <person name="Detter J.C."/>
            <person name="Glavina T."/>
            <person name="Goodstein D."/>
            <person name="Hadi M.Z."/>
            <person name="Hellsten U."/>
            <person name="Hildebrand M."/>
            <person name="Jenkins B.D."/>
            <person name="Jurka J."/>
            <person name="Kapitonov V.V."/>
            <person name="Kroger N."/>
            <person name="Lau W.W."/>
            <person name="Lane T.W."/>
            <person name="Larimer F.W."/>
            <person name="Lippmeier J.C."/>
            <person name="Lucas S."/>
            <person name="Medina M."/>
            <person name="Montsant A."/>
            <person name="Obornik M."/>
            <person name="Parker M.S."/>
            <person name="Palenik B."/>
            <person name="Pazour G.J."/>
            <person name="Richardson P.M."/>
            <person name="Rynearson T.A."/>
            <person name="Saito M.A."/>
            <person name="Schwartz D.C."/>
            <person name="Thamatrakoln K."/>
            <person name="Valentin K."/>
            <person name="Vardi A."/>
            <person name="Wilkerson F.P."/>
            <person name="Rokhsar D.S."/>
        </authorList>
    </citation>
    <scope>NUCLEOTIDE SEQUENCE [LARGE SCALE GENOMIC DNA]</scope>
    <source>
        <strain evidence="2 3">CCMP1335</strain>
    </source>
</reference>
<reference evidence="2 3" key="2">
    <citation type="journal article" date="2008" name="Nature">
        <title>The Phaeodactylum genome reveals the evolutionary history of diatom genomes.</title>
        <authorList>
            <person name="Bowler C."/>
            <person name="Allen A.E."/>
            <person name="Badger J.H."/>
            <person name="Grimwood J."/>
            <person name="Jabbari K."/>
            <person name="Kuo A."/>
            <person name="Maheswari U."/>
            <person name="Martens C."/>
            <person name="Maumus F."/>
            <person name="Otillar R.P."/>
            <person name="Rayko E."/>
            <person name="Salamov A."/>
            <person name="Vandepoele K."/>
            <person name="Beszteri B."/>
            <person name="Gruber A."/>
            <person name="Heijde M."/>
            <person name="Katinka M."/>
            <person name="Mock T."/>
            <person name="Valentin K."/>
            <person name="Verret F."/>
            <person name="Berges J.A."/>
            <person name="Brownlee C."/>
            <person name="Cadoret J.P."/>
            <person name="Chiovitti A."/>
            <person name="Choi C.J."/>
            <person name="Coesel S."/>
            <person name="De Martino A."/>
            <person name="Detter J.C."/>
            <person name="Durkin C."/>
            <person name="Falciatore A."/>
            <person name="Fournet J."/>
            <person name="Haruta M."/>
            <person name="Huysman M.J."/>
            <person name="Jenkins B.D."/>
            <person name="Jiroutova K."/>
            <person name="Jorgensen R.E."/>
            <person name="Joubert Y."/>
            <person name="Kaplan A."/>
            <person name="Kroger N."/>
            <person name="Kroth P.G."/>
            <person name="La Roche J."/>
            <person name="Lindquist E."/>
            <person name="Lommer M."/>
            <person name="Martin-Jezequel V."/>
            <person name="Lopez P.J."/>
            <person name="Lucas S."/>
            <person name="Mangogna M."/>
            <person name="McGinnis K."/>
            <person name="Medlin L.K."/>
            <person name="Montsant A."/>
            <person name="Oudot-Le Secq M.P."/>
            <person name="Napoli C."/>
            <person name="Obornik M."/>
            <person name="Parker M.S."/>
            <person name="Petit J.L."/>
            <person name="Porcel B.M."/>
            <person name="Poulsen N."/>
            <person name="Robison M."/>
            <person name="Rychlewski L."/>
            <person name="Rynearson T.A."/>
            <person name="Schmutz J."/>
            <person name="Shapiro H."/>
            <person name="Siaut M."/>
            <person name="Stanley M."/>
            <person name="Sussman M.R."/>
            <person name="Taylor A.R."/>
            <person name="Vardi A."/>
            <person name="von Dassow P."/>
            <person name="Vyverman W."/>
            <person name="Willis A."/>
            <person name="Wyrwicz L.S."/>
            <person name="Rokhsar D.S."/>
            <person name="Weissenbach J."/>
            <person name="Armbrust E.V."/>
            <person name="Green B.R."/>
            <person name="Van de Peer Y."/>
            <person name="Grigoriev I.V."/>
        </authorList>
    </citation>
    <scope>NUCLEOTIDE SEQUENCE [LARGE SCALE GENOMIC DNA]</scope>
    <source>
        <strain evidence="2 3">CCMP1335</strain>
    </source>
</reference>
<feature type="compositionally biased region" description="Polar residues" evidence="1">
    <location>
        <begin position="153"/>
        <end position="178"/>
    </location>
</feature>
<feature type="region of interest" description="Disordered" evidence="1">
    <location>
        <begin position="46"/>
        <end position="178"/>
    </location>
</feature>
<evidence type="ECO:0000256" key="1">
    <source>
        <dbReference type="SAM" id="MobiDB-lite"/>
    </source>
</evidence>
<organism evidence="2 3">
    <name type="scientific">Thalassiosira pseudonana</name>
    <name type="common">Marine diatom</name>
    <name type="synonym">Cyclotella nana</name>
    <dbReference type="NCBI Taxonomy" id="35128"/>
    <lineage>
        <taxon>Eukaryota</taxon>
        <taxon>Sar</taxon>
        <taxon>Stramenopiles</taxon>
        <taxon>Ochrophyta</taxon>
        <taxon>Bacillariophyta</taxon>
        <taxon>Coscinodiscophyceae</taxon>
        <taxon>Thalassiosirophycidae</taxon>
        <taxon>Thalassiosirales</taxon>
        <taxon>Thalassiosiraceae</taxon>
        <taxon>Thalassiosira</taxon>
    </lineage>
</organism>
<feature type="region of interest" description="Disordered" evidence="1">
    <location>
        <begin position="1"/>
        <end position="33"/>
    </location>
</feature>
<name>B8C972_THAPS</name>
<feature type="compositionally biased region" description="Basic residues" evidence="1">
    <location>
        <begin position="385"/>
        <end position="400"/>
    </location>
</feature>
<dbReference type="KEGG" id="tps:THAPSDRAFT_8336"/>